<sequence>MLKFIVIGLALFLVYKLFSGDKKKKEMGQKETMKQKVASGEMIKDPVCGTFVEKDGDIRVREGEKLHVFCSYECRDIYLKQIDAITVDPVEKPKDEA</sequence>
<dbReference type="Proteomes" id="UP000002191">
    <property type="component" value="Chromosome"/>
</dbReference>
<evidence type="ECO:0000313" key="2">
    <source>
        <dbReference type="Proteomes" id="UP000002191"/>
    </source>
</evidence>
<keyword evidence="2" id="KW-1185">Reference proteome</keyword>
<dbReference type="RefSeq" id="WP_013514493.1">
    <property type="nucleotide sequence ID" value="NC_014844.1"/>
</dbReference>
<dbReference type="KEGG" id="das:Daes_1553"/>
<gene>
    <name evidence="1" type="ordered locus">Daes_1553</name>
</gene>
<dbReference type="AlphaFoldDB" id="E6VX60"/>
<dbReference type="STRING" id="643562.Daes_1553"/>
<accession>E6VX60</accession>
<evidence type="ECO:0000313" key="1">
    <source>
        <dbReference type="EMBL" id="ADU62566.1"/>
    </source>
</evidence>
<proteinExistence type="predicted"/>
<dbReference type="HOGENOM" id="CLU_168222_0_0_7"/>
<name>E6VX60_PSEA9</name>
<dbReference type="EMBL" id="CP002431">
    <property type="protein sequence ID" value="ADU62566.1"/>
    <property type="molecule type" value="Genomic_DNA"/>
</dbReference>
<reference evidence="1 2" key="2">
    <citation type="journal article" date="2014" name="Genome Announc.">
        <title>Complete Genome Sequence of the Subsurface, Mesophilic Sulfate-Reducing Bacterium Desulfovibrio aespoeensis Aspo-2.</title>
        <authorList>
            <person name="Pedersen K."/>
            <person name="Bengtsson A."/>
            <person name="Edlund J."/>
            <person name="Rabe L."/>
            <person name="Hazen T."/>
            <person name="Chakraborty R."/>
            <person name="Goodwin L."/>
            <person name="Shapiro N."/>
        </authorList>
    </citation>
    <scope>NUCLEOTIDE SEQUENCE [LARGE SCALE GENOMIC DNA]</scope>
    <source>
        <strain evidence="2">ATCC 700646 / DSM 10631 / Aspo-2</strain>
    </source>
</reference>
<dbReference type="eggNOG" id="COG3350">
    <property type="taxonomic scope" value="Bacteria"/>
</dbReference>
<reference evidence="2" key="1">
    <citation type="submission" date="2010-12" db="EMBL/GenBank/DDBJ databases">
        <title>Complete sequence of Desulfovibrio aespoeensis Aspo-2.</title>
        <authorList>
            <consortium name="US DOE Joint Genome Institute"/>
            <person name="Lucas S."/>
            <person name="Copeland A."/>
            <person name="Lapidus A."/>
            <person name="Cheng J.-F."/>
            <person name="Goodwin L."/>
            <person name="Pitluck S."/>
            <person name="Chertkov O."/>
            <person name="Misra M."/>
            <person name="Detter J.C."/>
            <person name="Han C."/>
            <person name="Tapia R."/>
            <person name="Land M."/>
            <person name="Hauser L."/>
            <person name="Kyrpides N."/>
            <person name="Ivanova N."/>
            <person name="Ovchinnikova G."/>
            <person name="Pedersen K."/>
            <person name="Jagevall S."/>
            <person name="Hazen T."/>
            <person name="Woyke T."/>
        </authorList>
    </citation>
    <scope>NUCLEOTIDE SEQUENCE [LARGE SCALE GENOMIC DNA]</scope>
    <source>
        <strain evidence="2">ATCC 700646 / DSM 10631 / Aspo-2</strain>
    </source>
</reference>
<dbReference type="OrthoDB" id="3078737at2"/>
<organism evidence="1 2">
    <name type="scientific">Pseudodesulfovibrio aespoeensis (strain ATCC 700646 / DSM 10631 / Aspo-2)</name>
    <name type="common">Desulfovibrio aespoeensis</name>
    <dbReference type="NCBI Taxonomy" id="643562"/>
    <lineage>
        <taxon>Bacteria</taxon>
        <taxon>Pseudomonadati</taxon>
        <taxon>Thermodesulfobacteriota</taxon>
        <taxon>Desulfovibrionia</taxon>
        <taxon>Desulfovibrionales</taxon>
        <taxon>Desulfovibrionaceae</taxon>
    </lineage>
</organism>
<protein>
    <submittedName>
        <fullName evidence="1">TRASH domain-containing protein</fullName>
    </submittedName>
</protein>